<dbReference type="EMBL" id="DS940445">
    <property type="protein sequence ID" value="EEC18351.1"/>
    <property type="molecule type" value="Genomic_DNA"/>
</dbReference>
<dbReference type="GO" id="GO:0004222">
    <property type="term" value="F:metalloendopeptidase activity"/>
    <property type="evidence" value="ECO:0007669"/>
    <property type="project" value="InterPro"/>
</dbReference>
<dbReference type="VEuPathDB" id="VectorBase:ISCP_016388"/>
<gene>
    <name evidence="2" type="ORF">IscW_ISCW024902</name>
</gene>
<dbReference type="EMBL" id="ABJB010468123">
    <property type="status" value="NOT_ANNOTATED_CDS"/>
    <property type="molecule type" value="Genomic_DNA"/>
</dbReference>
<reference evidence="2 4" key="1">
    <citation type="submission" date="2008-03" db="EMBL/GenBank/DDBJ databases">
        <title>Annotation of Ixodes scapularis.</title>
        <authorList>
            <consortium name="Ixodes scapularis Genome Project Consortium"/>
            <person name="Caler E."/>
            <person name="Hannick L.I."/>
            <person name="Bidwell S."/>
            <person name="Joardar V."/>
            <person name="Thiagarajan M."/>
            <person name="Amedeo P."/>
            <person name="Galinsky K.J."/>
            <person name="Schobel S."/>
            <person name="Inman J."/>
            <person name="Hostetler J."/>
            <person name="Miller J."/>
            <person name="Hammond M."/>
            <person name="Megy K."/>
            <person name="Lawson D."/>
            <person name="Kodira C."/>
            <person name="Sutton G."/>
            <person name="Meyer J."/>
            <person name="Hill C.A."/>
            <person name="Birren B."/>
            <person name="Nene V."/>
            <person name="Collins F."/>
            <person name="Alarcon-Chaidez F."/>
            <person name="Wikel S."/>
            <person name="Strausberg R."/>
        </authorList>
    </citation>
    <scope>NUCLEOTIDE SEQUENCE [LARGE SCALE GENOMIC DNA]</scope>
    <source>
        <strain evidence="4">Wikel</strain>
        <strain evidence="2">Wikel colony</strain>
    </source>
</reference>
<dbReference type="VEuPathDB" id="VectorBase:ISCW024902"/>
<dbReference type="Gene3D" id="3.40.390.10">
    <property type="entry name" value="Collagenase (Catalytic Domain)"/>
    <property type="match status" value="1"/>
</dbReference>
<dbReference type="EnsemblMetazoa" id="ISCW024902-RA">
    <property type="protein sequence ID" value="ISCW024902-PA"/>
    <property type="gene ID" value="ISCW024902"/>
</dbReference>
<dbReference type="PANTHER" id="PTHR11733">
    <property type="entry name" value="ZINC METALLOPROTEASE FAMILY M13 NEPRILYSIN-RELATED"/>
    <property type="match status" value="1"/>
</dbReference>
<dbReference type="GO" id="GO:0006508">
    <property type="term" value="P:proteolysis"/>
    <property type="evidence" value="ECO:0007669"/>
    <property type="project" value="InterPro"/>
</dbReference>
<dbReference type="Proteomes" id="UP000001555">
    <property type="component" value="Unassembled WGS sequence"/>
</dbReference>
<dbReference type="InParanoid" id="B7QHM9"/>
<organism>
    <name type="scientific">Ixodes scapularis</name>
    <name type="common">Black-legged tick</name>
    <name type="synonym">Deer tick</name>
    <dbReference type="NCBI Taxonomy" id="6945"/>
    <lineage>
        <taxon>Eukaryota</taxon>
        <taxon>Metazoa</taxon>
        <taxon>Ecdysozoa</taxon>
        <taxon>Arthropoda</taxon>
        <taxon>Chelicerata</taxon>
        <taxon>Arachnida</taxon>
        <taxon>Acari</taxon>
        <taxon>Parasitiformes</taxon>
        <taxon>Ixodida</taxon>
        <taxon>Ixodoidea</taxon>
        <taxon>Ixodidae</taxon>
        <taxon>Ixodinae</taxon>
        <taxon>Ixodes</taxon>
    </lineage>
</organism>
<dbReference type="PaxDb" id="6945-B7QHM9"/>
<dbReference type="InterPro" id="IPR018497">
    <property type="entry name" value="Peptidase_M13_C"/>
</dbReference>
<proteinExistence type="predicted"/>
<evidence type="ECO:0000313" key="2">
    <source>
        <dbReference type="EMBL" id="EEC18351.1"/>
    </source>
</evidence>
<accession>B7QHM9</accession>
<feature type="domain" description="Peptidase M13 C-terminal" evidence="1">
    <location>
        <begin position="5"/>
        <end position="195"/>
    </location>
</feature>
<dbReference type="SUPFAM" id="SSF55486">
    <property type="entry name" value="Metalloproteases ('zincins'), catalytic domain"/>
    <property type="match status" value="1"/>
</dbReference>
<dbReference type="HOGENOM" id="CLU_006187_1_2_1"/>
<dbReference type="STRING" id="6945.B7QHM9"/>
<dbReference type="VEuPathDB" id="VectorBase:ISCI024902"/>
<evidence type="ECO:0000313" key="3">
    <source>
        <dbReference type="EnsemblMetazoa" id="ISCW024902-PA"/>
    </source>
</evidence>
<dbReference type="PANTHER" id="PTHR11733:SF241">
    <property type="entry name" value="GH26575P-RELATED"/>
    <property type="match status" value="1"/>
</dbReference>
<keyword evidence="4" id="KW-1185">Reference proteome</keyword>
<evidence type="ECO:0000313" key="4">
    <source>
        <dbReference type="Proteomes" id="UP000001555"/>
    </source>
</evidence>
<dbReference type="PROSITE" id="PS51885">
    <property type="entry name" value="NEPRILYSIN"/>
    <property type="match status" value="1"/>
</dbReference>
<dbReference type="AlphaFoldDB" id="B7QHM9"/>
<dbReference type="InterPro" id="IPR000718">
    <property type="entry name" value="Peptidase_M13"/>
</dbReference>
<reference evidence="3" key="2">
    <citation type="submission" date="2020-05" db="UniProtKB">
        <authorList>
            <consortium name="EnsemblMetazoa"/>
        </authorList>
    </citation>
    <scope>IDENTIFICATION</scope>
    <source>
        <strain evidence="3">wikel</strain>
    </source>
</reference>
<name>B7QHM9_IXOSC</name>
<sequence>MIEVNAFYAAMFHTIVIKTGLIQPPLIDLSLPHVVSYGGLGRMIGHELSHAFDPQRYNFSYRGGKSRWYSDAWDREFHSRLHCLSTQINEAANSRTLGKNTLDESFADTVGMEKAILAYQTLPKGPTQFGYTQDQMFFVAGCFGFCSSRGYTVIPASIYPPPALRCNLPAMNLREFGFAFKCAQGAPMNPIRRCSFYS</sequence>
<dbReference type="PRINTS" id="PR00786">
    <property type="entry name" value="NEPRILYSIN"/>
</dbReference>
<dbReference type="OrthoDB" id="6475849at2759"/>
<dbReference type="InterPro" id="IPR024079">
    <property type="entry name" value="MetalloPept_cat_dom_sf"/>
</dbReference>
<dbReference type="Pfam" id="PF01431">
    <property type="entry name" value="Peptidase_M13"/>
    <property type="match status" value="1"/>
</dbReference>
<protein>
    <submittedName>
        <fullName evidence="2 3">Endothelin-converting enzyme, putative</fullName>
    </submittedName>
</protein>
<evidence type="ECO:0000259" key="1">
    <source>
        <dbReference type="Pfam" id="PF01431"/>
    </source>
</evidence>